<sequence>MEKMTWHVRVNASLPMCQVVHTAMTHTVIAIHNSAGEHITYRHRNARQPPPRHCVSTSRPAIVTPADHRQVTALPLSFMGDDDAI</sequence>
<organism evidence="2">
    <name type="scientific">Laccaria bicolor (strain S238N-H82 / ATCC MYA-4686)</name>
    <name type="common">Bicoloured deceiver</name>
    <name type="synonym">Laccaria laccata var. bicolor</name>
    <dbReference type="NCBI Taxonomy" id="486041"/>
    <lineage>
        <taxon>Eukaryota</taxon>
        <taxon>Fungi</taxon>
        <taxon>Dikarya</taxon>
        <taxon>Basidiomycota</taxon>
        <taxon>Agaricomycotina</taxon>
        <taxon>Agaricomycetes</taxon>
        <taxon>Agaricomycetidae</taxon>
        <taxon>Agaricales</taxon>
        <taxon>Agaricineae</taxon>
        <taxon>Hydnangiaceae</taxon>
        <taxon>Laccaria</taxon>
    </lineage>
</organism>
<accession>B0DEU7</accession>
<evidence type="ECO:0000313" key="2">
    <source>
        <dbReference type="Proteomes" id="UP000001194"/>
    </source>
</evidence>
<dbReference type="Proteomes" id="UP000001194">
    <property type="component" value="Unassembled WGS sequence"/>
</dbReference>
<proteinExistence type="predicted"/>
<dbReference type="InParanoid" id="B0DEU7"/>
<keyword evidence="2" id="KW-1185">Reference proteome</keyword>
<dbReference type="EMBL" id="DS547107">
    <property type="protein sequence ID" value="EDR06611.1"/>
    <property type="molecule type" value="Genomic_DNA"/>
</dbReference>
<dbReference type="GeneID" id="6078301"/>
<dbReference type="AlphaFoldDB" id="B0DEU7"/>
<reference evidence="1 2" key="1">
    <citation type="journal article" date="2008" name="Nature">
        <title>The genome of Laccaria bicolor provides insights into mycorrhizal symbiosis.</title>
        <authorList>
            <person name="Martin F."/>
            <person name="Aerts A."/>
            <person name="Ahren D."/>
            <person name="Brun A."/>
            <person name="Danchin E.G.J."/>
            <person name="Duchaussoy F."/>
            <person name="Gibon J."/>
            <person name="Kohler A."/>
            <person name="Lindquist E."/>
            <person name="Pereda V."/>
            <person name="Salamov A."/>
            <person name="Shapiro H.J."/>
            <person name="Wuyts J."/>
            <person name="Blaudez D."/>
            <person name="Buee M."/>
            <person name="Brokstein P."/>
            <person name="Canbaeck B."/>
            <person name="Cohen D."/>
            <person name="Courty P.E."/>
            <person name="Coutinho P.M."/>
            <person name="Delaruelle C."/>
            <person name="Detter J.C."/>
            <person name="Deveau A."/>
            <person name="DiFazio S."/>
            <person name="Duplessis S."/>
            <person name="Fraissinet-Tachet L."/>
            <person name="Lucic E."/>
            <person name="Frey-Klett P."/>
            <person name="Fourrey C."/>
            <person name="Feussner I."/>
            <person name="Gay G."/>
            <person name="Grimwood J."/>
            <person name="Hoegger P.J."/>
            <person name="Jain P."/>
            <person name="Kilaru S."/>
            <person name="Labbe J."/>
            <person name="Lin Y.C."/>
            <person name="Legue V."/>
            <person name="Le Tacon F."/>
            <person name="Marmeisse R."/>
            <person name="Melayah D."/>
            <person name="Montanini B."/>
            <person name="Muratet M."/>
            <person name="Nehls U."/>
            <person name="Niculita-Hirzel H."/>
            <person name="Oudot-Le Secq M.P."/>
            <person name="Peter M."/>
            <person name="Quesneville H."/>
            <person name="Rajashekar B."/>
            <person name="Reich M."/>
            <person name="Rouhier N."/>
            <person name="Schmutz J."/>
            <person name="Yin T."/>
            <person name="Chalot M."/>
            <person name="Henrissat B."/>
            <person name="Kuees U."/>
            <person name="Lucas S."/>
            <person name="Van de Peer Y."/>
            <person name="Podila G.K."/>
            <person name="Polle A."/>
            <person name="Pukkila P.J."/>
            <person name="Richardson P.M."/>
            <person name="Rouze P."/>
            <person name="Sanders I.R."/>
            <person name="Stajich J.E."/>
            <person name="Tunlid A."/>
            <person name="Tuskan G."/>
            <person name="Grigoriev I.V."/>
        </authorList>
    </citation>
    <scope>NUCLEOTIDE SEQUENCE [LARGE SCALE GENOMIC DNA]</scope>
    <source>
        <strain evidence="2">S238N-H82 / ATCC MYA-4686</strain>
    </source>
</reference>
<protein>
    <submittedName>
        <fullName evidence="1">Predicted protein</fullName>
    </submittedName>
</protein>
<gene>
    <name evidence="1" type="ORF">LACBIDRAFT_299553</name>
</gene>
<dbReference type="RefSeq" id="XP_001882458.1">
    <property type="nucleotide sequence ID" value="XM_001882423.1"/>
</dbReference>
<dbReference type="HOGENOM" id="CLU_2513009_0_0_1"/>
<dbReference type="KEGG" id="lbc:LACBIDRAFT_299553"/>
<name>B0DEU7_LACBS</name>
<evidence type="ECO:0000313" key="1">
    <source>
        <dbReference type="EMBL" id="EDR06611.1"/>
    </source>
</evidence>